<feature type="domain" description="ABC transporter" evidence="7">
    <location>
        <begin position="301"/>
        <end position="536"/>
    </location>
</feature>
<dbReference type="GO" id="GO:0042626">
    <property type="term" value="F:ATPase-coupled transmembrane transporter activity"/>
    <property type="evidence" value="ECO:0007669"/>
    <property type="project" value="TreeGrafter"/>
</dbReference>
<evidence type="ECO:0000256" key="1">
    <source>
        <dbReference type="ARBA" id="ARBA00004236"/>
    </source>
</evidence>
<dbReference type="SUPFAM" id="SSF52540">
    <property type="entry name" value="P-loop containing nucleoside triphosphate hydrolases"/>
    <property type="match status" value="2"/>
</dbReference>
<feature type="compositionally biased region" description="Basic and acidic residues" evidence="6">
    <location>
        <begin position="287"/>
        <end position="296"/>
    </location>
</feature>
<dbReference type="Pfam" id="PF00005">
    <property type="entry name" value="ABC_tran"/>
    <property type="match status" value="2"/>
</dbReference>
<dbReference type="GO" id="GO:0016887">
    <property type="term" value="F:ATP hydrolysis activity"/>
    <property type="evidence" value="ECO:0007669"/>
    <property type="project" value="InterPro"/>
</dbReference>
<keyword evidence="2" id="KW-0813">Transport</keyword>
<dbReference type="InterPro" id="IPR003439">
    <property type="entry name" value="ABC_transporter-like_ATP-bd"/>
</dbReference>
<comment type="caution">
    <text evidence="8">The sequence shown here is derived from an EMBL/GenBank/DDBJ whole genome shotgun (WGS) entry which is preliminary data.</text>
</comment>
<dbReference type="NCBIfam" id="NF010167">
    <property type="entry name" value="PRK13648.1"/>
    <property type="match status" value="2"/>
</dbReference>
<keyword evidence="4 8" id="KW-0067">ATP-binding</keyword>
<organism evidence="8 9">
    <name type="scientific">Natronomonas aquatica</name>
    <dbReference type="NCBI Taxonomy" id="2841590"/>
    <lineage>
        <taxon>Archaea</taxon>
        <taxon>Methanobacteriati</taxon>
        <taxon>Methanobacteriota</taxon>
        <taxon>Stenosarchaea group</taxon>
        <taxon>Halobacteria</taxon>
        <taxon>Halobacteriales</taxon>
        <taxon>Natronomonadaceae</taxon>
        <taxon>Natronomonas</taxon>
    </lineage>
</organism>
<evidence type="ECO:0000256" key="6">
    <source>
        <dbReference type="SAM" id="MobiDB-lite"/>
    </source>
</evidence>
<dbReference type="SMART" id="SM00382">
    <property type="entry name" value="AAA"/>
    <property type="match status" value="2"/>
</dbReference>
<feature type="region of interest" description="Disordered" evidence="6">
    <location>
        <begin position="277"/>
        <end position="296"/>
    </location>
</feature>
<accession>A0A9R1CUL4</accession>
<dbReference type="InterPro" id="IPR027417">
    <property type="entry name" value="P-loop_NTPase"/>
</dbReference>
<dbReference type="RefSeq" id="WP_256030283.1">
    <property type="nucleotide sequence ID" value="NZ_JAHLKM010000020.1"/>
</dbReference>
<dbReference type="PROSITE" id="PS50893">
    <property type="entry name" value="ABC_TRANSPORTER_2"/>
    <property type="match status" value="2"/>
</dbReference>
<evidence type="ECO:0000313" key="8">
    <source>
        <dbReference type="EMBL" id="MCQ4334247.1"/>
    </source>
</evidence>
<dbReference type="GO" id="GO:0043190">
    <property type="term" value="C:ATP-binding cassette (ABC) transporter complex"/>
    <property type="evidence" value="ECO:0007669"/>
    <property type="project" value="TreeGrafter"/>
</dbReference>
<dbReference type="InterPro" id="IPR003593">
    <property type="entry name" value="AAA+_ATPase"/>
</dbReference>
<evidence type="ECO:0000313" key="9">
    <source>
        <dbReference type="Proteomes" id="UP001139494"/>
    </source>
</evidence>
<gene>
    <name evidence="8" type="ORF">KM295_12310</name>
</gene>
<protein>
    <submittedName>
        <fullName evidence="8">ATP-binding cassette domain-containing protein</fullName>
    </submittedName>
</protein>
<evidence type="ECO:0000256" key="3">
    <source>
        <dbReference type="ARBA" id="ARBA00022741"/>
    </source>
</evidence>
<dbReference type="InterPro" id="IPR015856">
    <property type="entry name" value="ABC_transpr_CbiO/EcfA_su"/>
</dbReference>
<evidence type="ECO:0000259" key="7">
    <source>
        <dbReference type="PROSITE" id="PS50893"/>
    </source>
</evidence>
<dbReference type="PANTHER" id="PTHR43553">
    <property type="entry name" value="HEAVY METAL TRANSPORTER"/>
    <property type="match status" value="1"/>
</dbReference>
<dbReference type="AlphaFoldDB" id="A0A9R1CUL4"/>
<comment type="subcellular location">
    <subcellularLocation>
        <location evidence="1">Cell membrane</location>
    </subcellularLocation>
</comment>
<keyword evidence="9" id="KW-1185">Reference proteome</keyword>
<dbReference type="InterPro" id="IPR017871">
    <property type="entry name" value="ABC_transporter-like_CS"/>
</dbReference>
<reference evidence="8" key="1">
    <citation type="journal article" date="2023" name="Front. Microbiol.">
        <title>Genomic-based phylogenetic and metabolic analyses of the genus Natronomonas, and description of Natronomonas aquatica sp. nov.</title>
        <authorList>
            <person name="Garcia-Roldan A."/>
            <person name="Duran-Viseras A."/>
            <person name="de la Haba R.R."/>
            <person name="Corral P."/>
            <person name="Sanchez-Porro C."/>
            <person name="Ventosa A."/>
        </authorList>
    </citation>
    <scope>NUCLEOTIDE SEQUENCE</scope>
    <source>
        <strain evidence="8">F2-12</strain>
    </source>
</reference>
<dbReference type="CDD" id="cd03225">
    <property type="entry name" value="ABC_cobalt_CbiO_domain1"/>
    <property type="match status" value="2"/>
</dbReference>
<evidence type="ECO:0000256" key="5">
    <source>
        <dbReference type="ARBA" id="ARBA00025157"/>
    </source>
</evidence>
<dbReference type="PROSITE" id="PS00211">
    <property type="entry name" value="ABC_TRANSPORTER_1"/>
    <property type="match status" value="1"/>
</dbReference>
<keyword evidence="3" id="KW-0547">Nucleotide-binding</keyword>
<name>A0A9R1CUL4_9EURY</name>
<evidence type="ECO:0000256" key="2">
    <source>
        <dbReference type="ARBA" id="ARBA00022448"/>
    </source>
</evidence>
<dbReference type="GO" id="GO:0005524">
    <property type="term" value="F:ATP binding"/>
    <property type="evidence" value="ECO:0007669"/>
    <property type="project" value="UniProtKB-KW"/>
</dbReference>
<dbReference type="Gene3D" id="3.40.50.300">
    <property type="entry name" value="P-loop containing nucleotide triphosphate hydrolases"/>
    <property type="match status" value="2"/>
</dbReference>
<dbReference type="InterPro" id="IPR050095">
    <property type="entry name" value="ECF_ABC_transporter_ATP-bd"/>
</dbReference>
<proteinExistence type="predicted"/>
<sequence length="569" mass="62175">MSSTTITVDDLTFRYPGSDEPVLRNVNVEIDSGEFTAIIGGNGSGKTTLCKAFNGLIPHFFNGTFQGTVSIGDTVTTESDVSGLSKTVGYVFQDFENQLVQPIVLDDVAFAPKNHGLEDYETRAMRALESVGLEDAADRFIWELSGGQQHLVALAGVLAMEPQFIIVDEPAAQLDPHNARKTYEQLREIQRETEVGVIAIEHHTEFIGDYCDRLVMVADGDVAWANRVDVGLNRVEELLDADIHPPQVTQIARQLPNKQGTLPSGRYPVTVEQAVSAFPTGSPKGDPPVKPDGRGSDETLITVSNLTHGYPTLREGRKTVLDAFDLELYADSRVALVGANGAGKSTLLRLLTGLESPDKGTVTVLGNDTNDTLPEELAEETVYIHQNPEEMFVEETVREDIAYYLESRDDPDVDERVADVIEFLDLEDIADRDGRLLSVGQQRRASLAIGLATDPTIVLLDEPTGSLDLQSRREVTRILSRSVTRTETVVVATHDLQLVAEWADRVIVLGPNGILADETPQSVFQQPGLLEQAHLRPPQVVELSDRLGIDPPSLTKSDIVDRLATQGGR</sequence>
<dbReference type="Proteomes" id="UP001139494">
    <property type="component" value="Unassembled WGS sequence"/>
</dbReference>
<evidence type="ECO:0000256" key="4">
    <source>
        <dbReference type="ARBA" id="ARBA00022840"/>
    </source>
</evidence>
<dbReference type="PANTHER" id="PTHR43553:SF21">
    <property type="entry name" value="ABC TRANSPORTER ATP-BINDING PROTEIN MA_1418-RELATED"/>
    <property type="match status" value="1"/>
</dbReference>
<feature type="domain" description="ABC transporter" evidence="7">
    <location>
        <begin position="6"/>
        <end position="244"/>
    </location>
</feature>
<dbReference type="EMBL" id="JAHLKM010000020">
    <property type="protein sequence ID" value="MCQ4334247.1"/>
    <property type="molecule type" value="Genomic_DNA"/>
</dbReference>
<comment type="function">
    <text evidence="5">Probably part of an ABC transporter complex. Responsible for energy coupling to the transport system.</text>
</comment>